<proteinExistence type="predicted"/>
<comment type="caution">
    <text evidence="3">The sequence shown here is derived from an EMBL/GenBank/DDBJ whole genome shotgun (WGS) entry which is preliminary data.</text>
</comment>
<dbReference type="ESTHER" id="9bifi-d1nw59">
    <property type="family name" value="DPP4N_Peptidase_S9"/>
</dbReference>
<evidence type="ECO:0000259" key="1">
    <source>
        <dbReference type="Pfam" id="PF00326"/>
    </source>
</evidence>
<dbReference type="STRING" id="561180.BIFGAL_04106"/>
<dbReference type="InterPro" id="IPR001375">
    <property type="entry name" value="Peptidase_S9_cat"/>
</dbReference>
<evidence type="ECO:0000313" key="5">
    <source>
        <dbReference type="Proteomes" id="UP000003656"/>
    </source>
</evidence>
<dbReference type="SUPFAM" id="SSF82171">
    <property type="entry name" value="DPP6 N-terminal domain-like"/>
    <property type="match status" value="1"/>
</dbReference>
<dbReference type="OrthoDB" id="3325701at2"/>
<dbReference type="Proteomes" id="UP000029074">
    <property type="component" value="Unassembled WGS sequence"/>
</dbReference>
<dbReference type="RefSeq" id="WP_006295563.1">
    <property type="nucleotide sequence ID" value="NZ_ABXB03000004.1"/>
</dbReference>
<dbReference type="EMBL" id="JGYW01000001">
    <property type="protein sequence ID" value="KFI60058.1"/>
    <property type="molecule type" value="Genomic_DNA"/>
</dbReference>
<dbReference type="Gene3D" id="2.140.10.30">
    <property type="entry name" value="Dipeptidylpeptidase IV, N-terminal domain"/>
    <property type="match status" value="1"/>
</dbReference>
<evidence type="ECO:0000259" key="2">
    <source>
        <dbReference type="Pfam" id="PF00930"/>
    </source>
</evidence>
<name>D1NW59_9BIFI</name>
<dbReference type="EC" id="3.4.14.5" evidence="4"/>
<keyword evidence="6" id="KW-1185">Reference proteome</keyword>
<dbReference type="EC" id="3.4.-.-" evidence="3"/>
<dbReference type="Pfam" id="PF00326">
    <property type="entry name" value="Peptidase_S9"/>
    <property type="match status" value="2"/>
</dbReference>
<dbReference type="InterPro" id="IPR029058">
    <property type="entry name" value="AB_hydrolase_fold"/>
</dbReference>
<dbReference type="PANTHER" id="PTHR11731">
    <property type="entry name" value="PROTEASE FAMILY S9B,C DIPEPTIDYL-PEPTIDASE IV-RELATED"/>
    <property type="match status" value="1"/>
</dbReference>
<dbReference type="InterPro" id="IPR050278">
    <property type="entry name" value="Serine_Prot_S9B/DPPIV"/>
</dbReference>
<evidence type="ECO:0000313" key="6">
    <source>
        <dbReference type="Proteomes" id="UP000029074"/>
    </source>
</evidence>
<dbReference type="GO" id="GO:0006508">
    <property type="term" value="P:proteolysis"/>
    <property type="evidence" value="ECO:0007669"/>
    <property type="project" value="InterPro"/>
</dbReference>
<accession>D1NW59</accession>
<dbReference type="AlphaFoldDB" id="D1NW59"/>
<dbReference type="GO" id="GO:0008236">
    <property type="term" value="F:serine-type peptidase activity"/>
    <property type="evidence" value="ECO:0007669"/>
    <property type="project" value="InterPro"/>
</dbReference>
<reference evidence="3 5" key="1">
    <citation type="submission" date="2009-11" db="EMBL/GenBank/DDBJ databases">
        <authorList>
            <person name="Weinstock G."/>
            <person name="Sodergren E."/>
            <person name="Clifton S."/>
            <person name="Fulton L."/>
            <person name="Fulton B."/>
            <person name="Courtney L."/>
            <person name="Fronick C."/>
            <person name="Harrison M."/>
            <person name="Strong C."/>
            <person name="Farmer C."/>
            <person name="Delahaunty K."/>
            <person name="Markovic C."/>
            <person name="Hall O."/>
            <person name="Minx P."/>
            <person name="Tomlinson C."/>
            <person name="Mitreva M."/>
            <person name="Nelson J."/>
            <person name="Hou S."/>
            <person name="Wollam A."/>
            <person name="Pepin K.H."/>
            <person name="Johnson M."/>
            <person name="Bhonagiri V."/>
            <person name="Nash W.E."/>
            <person name="Warren W."/>
            <person name="Chinwalla A."/>
            <person name="Mardis E.R."/>
            <person name="Wilson R.K."/>
        </authorList>
    </citation>
    <scope>NUCLEOTIDE SEQUENCE [LARGE SCALE GENOMIC DNA]</scope>
    <source>
        <strain evidence="3 5">DSM 20093</strain>
    </source>
</reference>
<keyword evidence="3" id="KW-0378">Hydrolase</keyword>
<organism evidence="3 5">
    <name type="scientific">Bifidobacterium gallicum DSM 20093 = LMG 11596</name>
    <dbReference type="NCBI Taxonomy" id="561180"/>
    <lineage>
        <taxon>Bacteria</taxon>
        <taxon>Bacillati</taxon>
        <taxon>Actinomycetota</taxon>
        <taxon>Actinomycetes</taxon>
        <taxon>Bifidobacteriales</taxon>
        <taxon>Bifidobacteriaceae</taxon>
        <taxon>Bifidobacterium</taxon>
    </lineage>
</organism>
<feature type="domain" description="Peptidase S9 prolyl oligopeptidase catalytic" evidence="1">
    <location>
        <begin position="608"/>
        <end position="662"/>
    </location>
</feature>
<evidence type="ECO:0000313" key="4">
    <source>
        <dbReference type="EMBL" id="KFI60058.1"/>
    </source>
</evidence>
<evidence type="ECO:0000313" key="3">
    <source>
        <dbReference type="EMBL" id="EFA22345.1"/>
    </source>
</evidence>
<dbReference type="InterPro" id="IPR002469">
    <property type="entry name" value="Peptidase_S9B_N"/>
</dbReference>
<protein>
    <submittedName>
        <fullName evidence="4">Cytochrome C</fullName>
        <ecNumber evidence="4">3.4.14.5</ecNumber>
    </submittedName>
    <submittedName>
        <fullName evidence="3">Peptidase, S9A/B/C family, catalytic domain protein</fullName>
        <ecNumber evidence="3">3.4.-.-</ecNumber>
    </submittedName>
</protein>
<dbReference type="Pfam" id="PF00930">
    <property type="entry name" value="DPPIV_N"/>
    <property type="match status" value="1"/>
</dbReference>
<dbReference type="EMBL" id="ABXB03000004">
    <property type="protein sequence ID" value="EFA22345.1"/>
    <property type="molecule type" value="Genomic_DNA"/>
</dbReference>
<sequence>MTAQSNSVDVDDLAAQRAAIDNFAALNARTMSFRCGAPRTARLIGDGSRMLFLRSDGPENTSTSLWLSAIDVAGAHEPVELLIADPATLVDSDEQVPAEELARRQRARERATGIVAYSVDTAGKHVVFTIDGQLFAAELPSVGEAFALADEVAQSQDNSDGHCVSAALNVRRVEPAFADGQDGPVSPVLSPQISPDGTRVAYSTGASIVVVLLDEPQASVNAAAMLSVPAGRRETVTVGLAEFAAAEEMHRFAGLWWAPDSRTLLVERADSSREPLWYMANPADPSAEPAVRRYPRALTHNAKVSLLLVRLDEDSPRMLGARRVHWDEQAYEYLARVSWSAGHRPLLLVQNRLQHDDVVLDVQVPPVQTWTHNDSSASADADFDFATIATTAVERHHNDEWLDIIDGVPTRTPDGRLVCALNDMDADTNRLTVNGEPFTPQGWQVRTVLDVSNDNVLAVVQRSPELAADVPAAWSAQAADHDARSYDVVTIGFDGTITPVSLEPGVWSAQRLGNGLVLSGSTMASPAVQMVHTVQSQESTQSNRIADHAAQPGFVPNVRFVQLGERKLHTAIVLPSAASPYADAVQLPVLMKPYAGPGFQEVTLSQRYYWDSQWWADQGYMVVTADGRGTTGRGPRWDRAIYEQMKQVTLDDQIAAVQALPDAVDALADADGAAAAAAADGESGEGGERLPEPDLRHVSMIGWSYGGFISAAAVLEAPEVFISACAGAPPTDWTLYDTHYTERYLGLDPAVYERNSIIADAPNLQGRLMLIHGFADDNVTIANSLRLSQALMEAGKAHTFLPLVGVTHMTNEPDVAQNLLTLQRDFLQRRGNA</sequence>
<reference evidence="4 6" key="2">
    <citation type="submission" date="2014-03" db="EMBL/GenBank/DDBJ databases">
        <title>Genomics of Bifidobacteria.</title>
        <authorList>
            <person name="Ventura M."/>
            <person name="Milani C."/>
            <person name="Lugli G.A."/>
        </authorList>
    </citation>
    <scope>NUCLEOTIDE SEQUENCE [LARGE SCALE GENOMIC DNA]</scope>
    <source>
        <strain evidence="4 6">LMG 11596</strain>
    </source>
</reference>
<dbReference type="SUPFAM" id="SSF53474">
    <property type="entry name" value="alpha/beta-Hydrolases"/>
    <property type="match status" value="1"/>
</dbReference>
<feature type="domain" description="Peptidase S9 prolyl oligopeptidase catalytic" evidence="1">
    <location>
        <begin position="696"/>
        <end position="829"/>
    </location>
</feature>
<gene>
    <name evidence="4" type="ORF">BGLCM_0078</name>
    <name evidence="3" type="ORF">BIFGAL_04106</name>
</gene>
<dbReference type="eggNOG" id="COG1506">
    <property type="taxonomic scope" value="Bacteria"/>
</dbReference>
<dbReference type="PANTHER" id="PTHR11731:SF193">
    <property type="entry name" value="DIPEPTIDYL PEPTIDASE 9"/>
    <property type="match status" value="1"/>
</dbReference>
<dbReference type="GO" id="GO:0008239">
    <property type="term" value="F:dipeptidyl-peptidase activity"/>
    <property type="evidence" value="ECO:0007669"/>
    <property type="project" value="UniProtKB-EC"/>
</dbReference>
<dbReference type="Gene3D" id="3.40.50.1820">
    <property type="entry name" value="alpha/beta hydrolase"/>
    <property type="match status" value="1"/>
</dbReference>
<feature type="domain" description="Dipeptidylpeptidase IV N-terminal" evidence="2">
    <location>
        <begin position="170"/>
        <end position="362"/>
    </location>
</feature>
<dbReference type="Proteomes" id="UP000003656">
    <property type="component" value="Unassembled WGS sequence"/>
</dbReference>